<keyword evidence="3 9" id="KW-0812">Transmembrane</keyword>
<dbReference type="OrthoDB" id="5962705at2759"/>
<dbReference type="EMBL" id="BGPR01013147">
    <property type="protein sequence ID" value="GBN59460.1"/>
    <property type="molecule type" value="Genomic_DNA"/>
</dbReference>
<keyword evidence="12" id="KW-1185">Reference proteome</keyword>
<dbReference type="Gene3D" id="1.20.1070.10">
    <property type="entry name" value="Rhodopsin 7-helix transmembrane proteins"/>
    <property type="match status" value="1"/>
</dbReference>
<comment type="subcellular location">
    <subcellularLocation>
        <location evidence="1">Membrane</location>
        <topology evidence="1">Multi-pass membrane protein</topology>
    </subcellularLocation>
</comment>
<name>A0A4Y2Q9C3_ARAVE</name>
<keyword evidence="4 9" id="KW-1133">Transmembrane helix</keyword>
<evidence type="ECO:0000259" key="10">
    <source>
        <dbReference type="PROSITE" id="PS50262"/>
    </source>
</evidence>
<comment type="similarity">
    <text evidence="2">Belongs to the G-protein coupled receptor 1 family.</text>
</comment>
<proteinExistence type="inferred from homology"/>
<keyword evidence="8" id="KW-0807">Transducer</keyword>
<feature type="domain" description="G-protein coupled receptors family 1 profile" evidence="10">
    <location>
        <begin position="1"/>
        <end position="135"/>
    </location>
</feature>
<evidence type="ECO:0000256" key="9">
    <source>
        <dbReference type="SAM" id="Phobius"/>
    </source>
</evidence>
<dbReference type="AlphaFoldDB" id="A0A4Y2Q9C3"/>
<keyword evidence="7 11" id="KW-0675">Receptor</keyword>
<dbReference type="SUPFAM" id="SSF81321">
    <property type="entry name" value="Family A G protein-coupled receptor-like"/>
    <property type="match status" value="1"/>
</dbReference>
<keyword evidence="6 9" id="KW-0472">Membrane</keyword>
<evidence type="ECO:0000256" key="2">
    <source>
        <dbReference type="ARBA" id="ARBA00010663"/>
    </source>
</evidence>
<dbReference type="GO" id="GO:0008188">
    <property type="term" value="F:neuropeptide receptor activity"/>
    <property type="evidence" value="ECO:0007669"/>
    <property type="project" value="TreeGrafter"/>
</dbReference>
<evidence type="ECO:0000256" key="3">
    <source>
        <dbReference type="ARBA" id="ARBA00022692"/>
    </source>
</evidence>
<protein>
    <submittedName>
        <fullName evidence="11">Neuropeptides capa receptor</fullName>
    </submittedName>
</protein>
<organism evidence="11 12">
    <name type="scientific">Araneus ventricosus</name>
    <name type="common">Orbweaver spider</name>
    <name type="synonym">Epeira ventricosa</name>
    <dbReference type="NCBI Taxonomy" id="182803"/>
    <lineage>
        <taxon>Eukaryota</taxon>
        <taxon>Metazoa</taxon>
        <taxon>Ecdysozoa</taxon>
        <taxon>Arthropoda</taxon>
        <taxon>Chelicerata</taxon>
        <taxon>Arachnida</taxon>
        <taxon>Araneae</taxon>
        <taxon>Araneomorphae</taxon>
        <taxon>Entelegynae</taxon>
        <taxon>Araneoidea</taxon>
        <taxon>Araneidae</taxon>
        <taxon>Araneus</taxon>
    </lineage>
</organism>
<evidence type="ECO:0000313" key="11">
    <source>
        <dbReference type="EMBL" id="GBN59460.1"/>
    </source>
</evidence>
<dbReference type="InterPro" id="IPR017452">
    <property type="entry name" value="GPCR_Rhodpsn_7TM"/>
</dbReference>
<evidence type="ECO:0000256" key="5">
    <source>
        <dbReference type="ARBA" id="ARBA00023040"/>
    </source>
</evidence>
<dbReference type="PANTHER" id="PTHR24243:SF208">
    <property type="entry name" value="PYROKININ-1 RECEPTOR"/>
    <property type="match status" value="1"/>
</dbReference>
<reference evidence="11 12" key="1">
    <citation type="journal article" date="2019" name="Sci. Rep.">
        <title>Orb-weaving spider Araneus ventricosus genome elucidates the spidroin gene catalogue.</title>
        <authorList>
            <person name="Kono N."/>
            <person name="Nakamura H."/>
            <person name="Ohtoshi R."/>
            <person name="Moran D.A.P."/>
            <person name="Shinohara A."/>
            <person name="Yoshida Y."/>
            <person name="Fujiwara M."/>
            <person name="Mori M."/>
            <person name="Tomita M."/>
            <person name="Arakawa K."/>
        </authorList>
    </citation>
    <scope>NUCLEOTIDE SEQUENCE [LARGE SCALE GENOMIC DNA]</scope>
</reference>
<evidence type="ECO:0000256" key="6">
    <source>
        <dbReference type="ARBA" id="ARBA00023136"/>
    </source>
</evidence>
<evidence type="ECO:0000256" key="7">
    <source>
        <dbReference type="ARBA" id="ARBA00023170"/>
    </source>
</evidence>
<dbReference type="PROSITE" id="PS50262">
    <property type="entry name" value="G_PROTEIN_RECEP_F1_2"/>
    <property type="match status" value="1"/>
</dbReference>
<comment type="caution">
    <text evidence="11">The sequence shown here is derived from an EMBL/GenBank/DDBJ whole genome shotgun (WGS) entry which is preliminary data.</text>
</comment>
<dbReference type="PANTHER" id="PTHR24243">
    <property type="entry name" value="G-PROTEIN COUPLED RECEPTOR"/>
    <property type="match status" value="1"/>
</dbReference>
<dbReference type="Proteomes" id="UP000499080">
    <property type="component" value="Unassembled WGS sequence"/>
</dbReference>
<keyword evidence="11" id="KW-0527">Neuropeptide</keyword>
<dbReference type="GO" id="GO:0005886">
    <property type="term" value="C:plasma membrane"/>
    <property type="evidence" value="ECO:0007669"/>
    <property type="project" value="TreeGrafter"/>
</dbReference>
<accession>A0A4Y2Q9C3</accession>
<keyword evidence="5" id="KW-0297">G-protein coupled receptor</keyword>
<evidence type="ECO:0000313" key="12">
    <source>
        <dbReference type="Proteomes" id="UP000499080"/>
    </source>
</evidence>
<evidence type="ECO:0000256" key="8">
    <source>
        <dbReference type="ARBA" id="ARBA00023224"/>
    </source>
</evidence>
<dbReference type="InterPro" id="IPR000276">
    <property type="entry name" value="GPCR_Rhodpsn"/>
</dbReference>
<feature type="transmembrane region" description="Helical" evidence="9">
    <location>
        <begin position="83"/>
        <end position="104"/>
    </location>
</feature>
<dbReference type="Pfam" id="PF00001">
    <property type="entry name" value="7tm_1"/>
    <property type="match status" value="1"/>
</dbReference>
<evidence type="ECO:0000256" key="1">
    <source>
        <dbReference type="ARBA" id="ARBA00004141"/>
    </source>
</evidence>
<gene>
    <name evidence="11" type="primary">CapaR_0</name>
    <name evidence="11" type="ORF">AVEN_88772_1</name>
</gene>
<sequence>MGGVLQFLDIQLPNLFAAMPLELYSLWHQYPWQLGTFTCISRTVVSEATACASVLTIMTFSCEQYYAVCRPLHQTNKSKVARAFRNIVGIWIASFAAAAPYGLFTRVNYITVSRHDSFTTRSKYWRQLRDETLPE</sequence>
<evidence type="ECO:0000256" key="4">
    <source>
        <dbReference type="ARBA" id="ARBA00022989"/>
    </source>
</evidence>